<dbReference type="Proteomes" id="UP001303046">
    <property type="component" value="Unassembled WGS sequence"/>
</dbReference>
<evidence type="ECO:0000313" key="1">
    <source>
        <dbReference type="EMBL" id="KAK6744505.1"/>
    </source>
</evidence>
<accession>A0ABR1D2M7</accession>
<organism evidence="1 2">
    <name type="scientific">Necator americanus</name>
    <name type="common">Human hookworm</name>
    <dbReference type="NCBI Taxonomy" id="51031"/>
    <lineage>
        <taxon>Eukaryota</taxon>
        <taxon>Metazoa</taxon>
        <taxon>Ecdysozoa</taxon>
        <taxon>Nematoda</taxon>
        <taxon>Chromadorea</taxon>
        <taxon>Rhabditida</taxon>
        <taxon>Rhabditina</taxon>
        <taxon>Rhabditomorpha</taxon>
        <taxon>Strongyloidea</taxon>
        <taxon>Ancylostomatidae</taxon>
        <taxon>Bunostominae</taxon>
        <taxon>Necator</taxon>
    </lineage>
</organism>
<dbReference type="EMBL" id="JAVFWL010000003">
    <property type="protein sequence ID" value="KAK6744505.1"/>
    <property type="molecule type" value="Genomic_DNA"/>
</dbReference>
<comment type="caution">
    <text evidence="1">The sequence shown here is derived from an EMBL/GenBank/DDBJ whole genome shotgun (WGS) entry which is preliminary data.</text>
</comment>
<gene>
    <name evidence="1" type="primary">Necator_chrIII.g12073</name>
    <name evidence="1" type="ORF">RB195_011307</name>
</gene>
<protein>
    <submittedName>
        <fullName evidence="1">Uncharacterized protein</fullName>
    </submittedName>
</protein>
<name>A0ABR1D2M7_NECAM</name>
<reference evidence="1 2" key="1">
    <citation type="submission" date="2023-08" db="EMBL/GenBank/DDBJ databases">
        <title>A Necator americanus chromosomal reference genome.</title>
        <authorList>
            <person name="Ilik V."/>
            <person name="Petrzelkova K.J."/>
            <person name="Pardy F."/>
            <person name="Fuh T."/>
            <person name="Niatou-Singa F.S."/>
            <person name="Gouil Q."/>
            <person name="Baker L."/>
            <person name="Ritchie M.E."/>
            <person name="Jex A.R."/>
            <person name="Gazzola D."/>
            <person name="Li H."/>
            <person name="Toshio Fujiwara R."/>
            <person name="Zhan B."/>
            <person name="Aroian R.V."/>
            <person name="Pafco B."/>
            <person name="Schwarz E.M."/>
        </authorList>
    </citation>
    <scope>NUCLEOTIDE SEQUENCE [LARGE SCALE GENOMIC DNA]</scope>
    <source>
        <strain evidence="1 2">Aroian</strain>
        <tissue evidence="1">Whole animal</tissue>
    </source>
</reference>
<proteinExistence type="predicted"/>
<evidence type="ECO:0000313" key="2">
    <source>
        <dbReference type="Proteomes" id="UP001303046"/>
    </source>
</evidence>
<sequence length="90" mass="9558">MLLSILIPANVSACSPSSEPIMSRKEECSAVTNELAPGQDVKTVAGFQKPVQVQEVSSLVAISDATLTIGGPLISGYCEYHSERYCDLVL</sequence>
<keyword evidence="2" id="KW-1185">Reference proteome</keyword>